<organism evidence="6 7">
    <name type="scientific">Tannerella sp. oral taxon BU063 isolate Cell 2</name>
    <dbReference type="NCBI Taxonomy" id="1411148"/>
    <lineage>
        <taxon>Bacteria</taxon>
        <taxon>Pseudomonadati</taxon>
        <taxon>Bacteroidota</taxon>
        <taxon>Bacteroidia</taxon>
        <taxon>Bacteroidales</taxon>
        <taxon>Tannerellaceae</taxon>
        <taxon>Tannerella</taxon>
    </lineage>
</organism>
<dbReference type="GO" id="GO:0006508">
    <property type="term" value="P:proteolysis"/>
    <property type="evidence" value="ECO:0007669"/>
    <property type="project" value="InterPro"/>
</dbReference>
<keyword evidence="3" id="KW-0732">Signal</keyword>
<dbReference type="InterPro" id="IPR029058">
    <property type="entry name" value="AB_hydrolase_fold"/>
</dbReference>
<dbReference type="GO" id="GO:0008239">
    <property type="term" value="F:dipeptidyl-peptidase activity"/>
    <property type="evidence" value="ECO:0007669"/>
    <property type="project" value="TreeGrafter"/>
</dbReference>
<dbReference type="PANTHER" id="PTHR11731:SF193">
    <property type="entry name" value="DIPEPTIDYL PEPTIDASE 9"/>
    <property type="match status" value="1"/>
</dbReference>
<proteinExistence type="predicted"/>
<evidence type="ECO:0000256" key="1">
    <source>
        <dbReference type="ARBA" id="ARBA00023180"/>
    </source>
</evidence>
<dbReference type="SUPFAM" id="SSF53474">
    <property type="entry name" value="alpha/beta-Hydrolases"/>
    <property type="match status" value="1"/>
</dbReference>
<keyword evidence="1" id="KW-0325">Glycoprotein</keyword>
<protein>
    <submittedName>
        <fullName evidence="6">Peptidase S9</fullName>
    </submittedName>
</protein>
<feature type="region of interest" description="Disordered" evidence="2">
    <location>
        <begin position="29"/>
        <end position="50"/>
    </location>
</feature>
<evidence type="ECO:0000313" key="6">
    <source>
        <dbReference type="EMBL" id="ETK01553.1"/>
    </source>
</evidence>
<comment type="caution">
    <text evidence="6">The sequence shown here is derived from an EMBL/GenBank/DDBJ whole genome shotgun (WGS) entry which is preliminary data.</text>
</comment>
<dbReference type="FunFam" id="3.40.50.1820:FF:000003">
    <property type="entry name" value="Dipeptidyl peptidase 4"/>
    <property type="match status" value="1"/>
</dbReference>
<gene>
    <name evidence="6" type="ORF">N425_09095</name>
</gene>
<evidence type="ECO:0000259" key="5">
    <source>
        <dbReference type="Pfam" id="PF00930"/>
    </source>
</evidence>
<evidence type="ECO:0000259" key="4">
    <source>
        <dbReference type="Pfam" id="PF00326"/>
    </source>
</evidence>
<dbReference type="PATRIC" id="fig|1411148.3.peg.1433"/>
<evidence type="ECO:0000313" key="7">
    <source>
        <dbReference type="Proteomes" id="UP000018837"/>
    </source>
</evidence>
<dbReference type="InterPro" id="IPR050278">
    <property type="entry name" value="Serine_Prot_S9B/DPPIV"/>
</dbReference>
<feature type="domain" description="Dipeptidylpeptidase IV N-terminal" evidence="5">
    <location>
        <begin position="98"/>
        <end position="441"/>
    </location>
</feature>
<dbReference type="Gene3D" id="3.40.50.1820">
    <property type="entry name" value="alpha/beta hydrolase"/>
    <property type="match status" value="1"/>
</dbReference>
<dbReference type="GO" id="GO:0008236">
    <property type="term" value="F:serine-type peptidase activity"/>
    <property type="evidence" value="ECO:0007669"/>
    <property type="project" value="InterPro"/>
</dbReference>
<reference evidence="6 7" key="1">
    <citation type="submission" date="2013-11" db="EMBL/GenBank/DDBJ databases">
        <title>Single cell genomics of uncultured Tannerella BU063 (oral taxon 286).</title>
        <authorList>
            <person name="Beall C.J."/>
            <person name="Campbell A.G."/>
            <person name="Griffen A.L."/>
            <person name="Podar M."/>
            <person name="Leys E.J."/>
        </authorList>
    </citation>
    <scope>NUCLEOTIDE SEQUENCE [LARGE SCALE GENOMIC DNA]</scope>
    <source>
        <strain evidence="6">Cell 2</strain>
    </source>
</reference>
<dbReference type="InterPro" id="IPR002469">
    <property type="entry name" value="Peptidase_S9B_N"/>
</dbReference>
<dbReference type="PANTHER" id="PTHR11731">
    <property type="entry name" value="PROTEASE FAMILY S9B,C DIPEPTIDYL-PEPTIDASE IV-RELATED"/>
    <property type="match status" value="1"/>
</dbReference>
<dbReference type="SUPFAM" id="SSF82171">
    <property type="entry name" value="DPP6 N-terminal domain-like"/>
    <property type="match status" value="1"/>
</dbReference>
<sequence>MKHSRTTLLLMMTLTAALAVAQKPSPNLKDYTDGKYSPTSKGSDLRSLPDGEHYTAMDKLGTAIVRYEYRTGRVVDTLFNTRTARECDFKNFEGYEISPNGHHIIVWRESDEIYRHSQRFKAYDYDVRRKLIKPLNESGQKIMLPTFSPDGRMCAYVVDNNIWIKKFDYDTEVQVTRDGATNRIINGSTDWVYEEEFAMTRMMTWSADSRFLAFVRFDESEVPEYSMQIYGEKTYYPSYHKYKYPNAGDRNSTVSVHAYNIETKDTKTIPVPLDADGYIPRIEFTTVPDQLAVMTFNRHQSLFSMYFANPASGVCKLILKDENTRYINPEWVRTLRFNKNGFLYVSERDGYAHIYQYAPTGVEQRQVTRGNWDVTRLIGLDEATNTVYFEAADESPLRRSVCRVDAKGVKTNLSKLPGTNAATFSKNYAYYVLRHSSSTTPTIATLHETKSGKELRTLQDNAQLRERLAKLSYGPKEFFTVRTADGVELNAWMVKPADFNAKKKYPVLMTQYSGPNSQSVLDRFEFGWEECLAAHGVITVCVDGRGTGARGEEFRKCTYLKMGDLESKDQVAAAKALVKQFPFIDASRMAIWGWSFGGYNTLMSMSVGEGTFKVGIAVAPPTDWHYYNTIYTERYMRTPKENAEGYALTSPIKLAEKLTGKLLLIHGTADDNVHFMQTMDYAETLVQLGKQFDMQVYKDRNHFIMGGNTRLHLYTRMTDFILENL</sequence>
<feature type="signal peptide" evidence="3">
    <location>
        <begin position="1"/>
        <end position="21"/>
    </location>
</feature>
<feature type="domain" description="Peptidase S9 prolyl oligopeptidase catalytic" evidence="4">
    <location>
        <begin position="531"/>
        <end position="725"/>
    </location>
</feature>
<feature type="chain" id="PRO_5004812434" evidence="3">
    <location>
        <begin position="22"/>
        <end position="725"/>
    </location>
</feature>
<dbReference type="Pfam" id="PF00326">
    <property type="entry name" value="Peptidase_S9"/>
    <property type="match status" value="1"/>
</dbReference>
<dbReference type="InterPro" id="IPR001375">
    <property type="entry name" value="Peptidase_S9_cat"/>
</dbReference>
<accession>W2C3A7</accession>
<evidence type="ECO:0000256" key="2">
    <source>
        <dbReference type="SAM" id="MobiDB-lite"/>
    </source>
</evidence>
<name>W2C3A7_9BACT</name>
<dbReference type="Proteomes" id="UP000018837">
    <property type="component" value="Unassembled WGS sequence"/>
</dbReference>
<dbReference type="EMBL" id="AYUF01000474">
    <property type="protein sequence ID" value="ETK01553.1"/>
    <property type="molecule type" value="Genomic_DNA"/>
</dbReference>
<dbReference type="AlphaFoldDB" id="W2C3A7"/>
<evidence type="ECO:0000256" key="3">
    <source>
        <dbReference type="SAM" id="SignalP"/>
    </source>
</evidence>
<dbReference type="Gene3D" id="2.140.10.30">
    <property type="entry name" value="Dipeptidylpeptidase IV, N-terminal domain"/>
    <property type="match status" value="1"/>
</dbReference>
<dbReference type="Pfam" id="PF00930">
    <property type="entry name" value="DPPIV_N"/>
    <property type="match status" value="1"/>
</dbReference>